<dbReference type="Proteomes" id="UP000287910">
    <property type="component" value="Unassembled WGS sequence"/>
</dbReference>
<name>A0A432L9S1_9BACI</name>
<proteinExistence type="predicted"/>
<evidence type="ECO:0000313" key="2">
    <source>
        <dbReference type="EMBL" id="RUL50785.1"/>
    </source>
</evidence>
<sequence length="121" mass="13728">MKSAAPYIFVDNCLEVMSFYRNLFGGEMMNIQESEDGKCLHAELTVGQSVIHFSDTFGETKLGDNIRIALECESEEEIQRVYTSLIVDGNIIYELHDTSWGALHANVIDQFGIGWLLSYQR</sequence>
<dbReference type="Pfam" id="PF00903">
    <property type="entry name" value="Glyoxalase"/>
    <property type="match status" value="1"/>
</dbReference>
<dbReference type="AlphaFoldDB" id="A0A432L9S1"/>
<protein>
    <submittedName>
        <fullName evidence="2">VOC family protein</fullName>
    </submittedName>
</protein>
<accession>A0A432L9S1</accession>
<evidence type="ECO:0000259" key="1">
    <source>
        <dbReference type="Pfam" id="PF00903"/>
    </source>
</evidence>
<organism evidence="2 3">
    <name type="scientific">Lysinibacillus antri</name>
    <dbReference type="NCBI Taxonomy" id="2498145"/>
    <lineage>
        <taxon>Bacteria</taxon>
        <taxon>Bacillati</taxon>
        <taxon>Bacillota</taxon>
        <taxon>Bacilli</taxon>
        <taxon>Bacillales</taxon>
        <taxon>Bacillaceae</taxon>
        <taxon>Lysinibacillus</taxon>
    </lineage>
</organism>
<dbReference type="RefSeq" id="WP_126659727.1">
    <property type="nucleotide sequence ID" value="NZ_RYYR01000019.1"/>
</dbReference>
<dbReference type="Gene3D" id="3.10.180.10">
    <property type="entry name" value="2,3-Dihydroxybiphenyl 1,2-Dioxygenase, domain 1"/>
    <property type="match status" value="1"/>
</dbReference>
<dbReference type="InterPro" id="IPR004360">
    <property type="entry name" value="Glyas_Fos-R_dOase_dom"/>
</dbReference>
<dbReference type="EMBL" id="RYYR01000019">
    <property type="protein sequence ID" value="RUL50785.1"/>
    <property type="molecule type" value="Genomic_DNA"/>
</dbReference>
<dbReference type="PANTHER" id="PTHR33990">
    <property type="entry name" value="PROTEIN YJDN-RELATED"/>
    <property type="match status" value="1"/>
</dbReference>
<keyword evidence="3" id="KW-1185">Reference proteome</keyword>
<evidence type="ECO:0000313" key="3">
    <source>
        <dbReference type="Proteomes" id="UP000287910"/>
    </source>
</evidence>
<feature type="domain" description="Glyoxalase/fosfomycin resistance/dioxygenase" evidence="1">
    <location>
        <begin position="8"/>
        <end position="115"/>
    </location>
</feature>
<reference evidence="2 3" key="1">
    <citation type="submission" date="2018-12" db="EMBL/GenBank/DDBJ databases">
        <title>Lysinibacillus antri sp. nov., isolated from a cave soil.</title>
        <authorList>
            <person name="Narsing Rao M.P."/>
            <person name="Zhang H."/>
            <person name="Dong Z.-Y."/>
            <person name="Niu X.-K."/>
            <person name="Zhang K."/>
            <person name="Fang B.-Z."/>
            <person name="Kang Y.-Q."/>
            <person name="Xiao M."/>
            <person name="Li W.-J."/>
        </authorList>
    </citation>
    <scope>NUCLEOTIDE SEQUENCE [LARGE SCALE GENOMIC DNA]</scope>
    <source>
        <strain evidence="2 3">SYSU K30002</strain>
    </source>
</reference>
<dbReference type="InterPro" id="IPR029068">
    <property type="entry name" value="Glyas_Bleomycin-R_OHBP_Dase"/>
</dbReference>
<dbReference type="SUPFAM" id="SSF54593">
    <property type="entry name" value="Glyoxalase/Bleomycin resistance protein/Dihydroxybiphenyl dioxygenase"/>
    <property type="match status" value="1"/>
</dbReference>
<dbReference type="PANTHER" id="PTHR33990:SF1">
    <property type="entry name" value="PROTEIN YJDN"/>
    <property type="match status" value="1"/>
</dbReference>
<comment type="caution">
    <text evidence="2">The sequence shown here is derived from an EMBL/GenBank/DDBJ whole genome shotgun (WGS) entry which is preliminary data.</text>
</comment>
<gene>
    <name evidence="2" type="ORF">EK386_13630</name>
</gene>